<sequence length="129" mass="14947">MPLPINVQFDIVVYAILAGVLTGIIFDLYKIMRGAKVPKVIVVIEDILFWCLAALIIFTFLLYTNYAFLGPYVYVFMILTLIIYLRFISPIIFRIEKKLIRSCSKIIRITFKNIIYPIKLIYSSISGKK</sequence>
<evidence type="ECO:0000313" key="3">
    <source>
        <dbReference type="Proteomes" id="UP000190476"/>
    </source>
</evidence>
<gene>
    <name evidence="2" type="ORF">CCH01_01540</name>
</gene>
<dbReference type="InterPro" id="IPR019074">
    <property type="entry name" value="YabQ"/>
</dbReference>
<protein>
    <submittedName>
        <fullName evidence="2">Spore cortex biosynthesis protein YabQ</fullName>
    </submittedName>
</protein>
<dbReference type="Pfam" id="PF09578">
    <property type="entry name" value="Spore_YabQ"/>
    <property type="match status" value="1"/>
</dbReference>
<dbReference type="Proteomes" id="UP000190476">
    <property type="component" value="Chromosome I"/>
</dbReference>
<dbReference type="AlphaFoldDB" id="A0A1U6ISZ7"/>
<accession>A0A1U6ISZ7</accession>
<dbReference type="EMBL" id="LT799839">
    <property type="protein sequence ID" value="SLK11082.1"/>
    <property type="molecule type" value="Genomic_DNA"/>
</dbReference>
<evidence type="ECO:0000313" key="2">
    <source>
        <dbReference type="EMBL" id="SLK11082.1"/>
    </source>
</evidence>
<keyword evidence="3" id="KW-1185">Reference proteome</keyword>
<feature type="transmembrane region" description="Helical" evidence="1">
    <location>
        <begin position="69"/>
        <end position="88"/>
    </location>
</feature>
<keyword evidence="1" id="KW-0472">Membrane</keyword>
<keyword evidence="1" id="KW-1133">Transmembrane helix</keyword>
<proteinExistence type="predicted"/>
<feature type="transmembrane region" description="Helical" evidence="1">
    <location>
        <begin position="41"/>
        <end position="63"/>
    </location>
</feature>
<dbReference type="RefSeq" id="WP_079481028.1">
    <property type="nucleotide sequence ID" value="NZ_CBML010000007.1"/>
</dbReference>
<feature type="transmembrane region" description="Helical" evidence="1">
    <location>
        <begin position="12"/>
        <end position="29"/>
    </location>
</feature>
<evidence type="ECO:0000256" key="1">
    <source>
        <dbReference type="SAM" id="Phobius"/>
    </source>
</evidence>
<name>A0A1U6ISZ7_9CLOT</name>
<dbReference type="OrthoDB" id="1685240at2"/>
<reference evidence="3" key="1">
    <citation type="submission" date="2017-03" db="EMBL/GenBank/DDBJ databases">
        <authorList>
            <person name="Falquet L."/>
            <person name="Falquet L."/>
        </authorList>
    </citation>
    <scope>NUCLEOTIDE SEQUENCE [LARGE SCALE GENOMIC DNA]</scope>
</reference>
<dbReference type="STRING" id="1351755.CCH01_01540"/>
<dbReference type="GeneID" id="66300374"/>
<dbReference type="NCBIfam" id="TIGR02893">
    <property type="entry name" value="spore_yabQ"/>
    <property type="match status" value="1"/>
</dbReference>
<keyword evidence="1" id="KW-0812">Transmembrane</keyword>
<organism evidence="2 3">
    <name type="scientific">Clostridium chauvoei JF4335</name>
    <dbReference type="NCBI Taxonomy" id="1351755"/>
    <lineage>
        <taxon>Bacteria</taxon>
        <taxon>Bacillati</taxon>
        <taxon>Bacillota</taxon>
        <taxon>Clostridia</taxon>
        <taxon>Eubacteriales</taxon>
        <taxon>Clostridiaceae</taxon>
        <taxon>Clostridium</taxon>
    </lineage>
</organism>